<dbReference type="SUPFAM" id="SSF53474">
    <property type="entry name" value="alpha/beta-Hydrolases"/>
    <property type="match status" value="1"/>
</dbReference>
<evidence type="ECO:0000313" key="2">
    <source>
        <dbReference type="EMBL" id="KXS13737.1"/>
    </source>
</evidence>
<dbReference type="AlphaFoldDB" id="A0A139AAH7"/>
<dbReference type="InterPro" id="IPR029058">
    <property type="entry name" value="AB_hydrolase_fold"/>
</dbReference>
<dbReference type="GO" id="GO:0016787">
    <property type="term" value="F:hydrolase activity"/>
    <property type="evidence" value="ECO:0007669"/>
    <property type="project" value="UniProtKB-KW"/>
</dbReference>
<dbReference type="OMA" id="GEPKGKM"/>
<proteinExistence type="predicted"/>
<dbReference type="EMBL" id="KQ965775">
    <property type="protein sequence ID" value="KXS13737.1"/>
    <property type="molecule type" value="Genomic_DNA"/>
</dbReference>
<dbReference type="Pfam" id="PF01738">
    <property type="entry name" value="DLH"/>
    <property type="match status" value="1"/>
</dbReference>
<dbReference type="InterPro" id="IPR002925">
    <property type="entry name" value="Dienelactn_hydro"/>
</dbReference>
<gene>
    <name evidence="2" type="ORF">M427DRAFT_58331</name>
</gene>
<organism evidence="2 3">
    <name type="scientific">Gonapodya prolifera (strain JEL478)</name>
    <name type="common">Monoblepharis prolifera</name>
    <dbReference type="NCBI Taxonomy" id="1344416"/>
    <lineage>
        <taxon>Eukaryota</taxon>
        <taxon>Fungi</taxon>
        <taxon>Fungi incertae sedis</taxon>
        <taxon>Chytridiomycota</taxon>
        <taxon>Chytridiomycota incertae sedis</taxon>
        <taxon>Monoblepharidomycetes</taxon>
        <taxon>Monoblepharidales</taxon>
        <taxon>Gonapodyaceae</taxon>
        <taxon>Gonapodya</taxon>
    </lineage>
</organism>
<dbReference type="PANTHER" id="PTHR17630">
    <property type="entry name" value="DIENELACTONE HYDROLASE"/>
    <property type="match status" value="1"/>
</dbReference>
<sequence length="284" mass="30635">MATTAPPECCTTGYIFAGTPTGKEEKLNGLDCYVAMPPSNSTATSILICHDIFGWKMPNTRLVADALAKEGFAVFVPDFFNGYSAPPPNALDISVAPAATMWGRFVQVGRALSVVPSVAYTVINTKSKYGALAKSFAAFLKEKHSVAKLGSIGYCFGGHDSLLLGSISPPLADAVAEAHAGEWSSPPSKDAENLVVPALFIFSDKDFSLKDADRKGVIETLEERNKEEKTKGWFDFHVYAPSTMHGFAIRCNEDDPVQKAERDLALANTKAFFKKWLLDGGAKL</sequence>
<reference evidence="2 3" key="1">
    <citation type="journal article" date="2015" name="Genome Biol. Evol.">
        <title>Phylogenomic analyses indicate that early fungi evolved digesting cell walls of algal ancestors of land plants.</title>
        <authorList>
            <person name="Chang Y."/>
            <person name="Wang S."/>
            <person name="Sekimoto S."/>
            <person name="Aerts A.L."/>
            <person name="Choi C."/>
            <person name="Clum A."/>
            <person name="LaButti K.M."/>
            <person name="Lindquist E.A."/>
            <person name="Yee Ngan C."/>
            <person name="Ohm R.A."/>
            <person name="Salamov A.A."/>
            <person name="Grigoriev I.V."/>
            <person name="Spatafora J.W."/>
            <person name="Berbee M.L."/>
        </authorList>
    </citation>
    <scope>NUCLEOTIDE SEQUENCE [LARGE SCALE GENOMIC DNA]</scope>
    <source>
        <strain evidence="2 3">JEL478</strain>
    </source>
</reference>
<dbReference type="STRING" id="1344416.A0A139AAH7"/>
<keyword evidence="3" id="KW-1185">Reference proteome</keyword>
<dbReference type="PANTHER" id="PTHR17630:SF44">
    <property type="entry name" value="PROTEIN AIM2"/>
    <property type="match status" value="1"/>
</dbReference>
<dbReference type="Proteomes" id="UP000070544">
    <property type="component" value="Unassembled WGS sequence"/>
</dbReference>
<accession>A0A139AAH7</accession>
<protein>
    <submittedName>
        <fullName evidence="2">Alpha/beta-hydrolase</fullName>
    </submittedName>
</protein>
<name>A0A139AAH7_GONPJ</name>
<dbReference type="OrthoDB" id="17560at2759"/>
<evidence type="ECO:0000313" key="3">
    <source>
        <dbReference type="Proteomes" id="UP000070544"/>
    </source>
</evidence>
<dbReference type="Gene3D" id="3.40.50.1820">
    <property type="entry name" value="alpha/beta hydrolase"/>
    <property type="match status" value="1"/>
</dbReference>
<keyword evidence="2" id="KW-0378">Hydrolase</keyword>
<evidence type="ECO:0000259" key="1">
    <source>
        <dbReference type="Pfam" id="PF01738"/>
    </source>
</evidence>
<feature type="domain" description="Dienelactone hydrolase" evidence="1">
    <location>
        <begin position="31"/>
        <end position="275"/>
    </location>
</feature>